<dbReference type="InterPro" id="IPR007110">
    <property type="entry name" value="Ig-like_dom"/>
</dbReference>
<organism evidence="5 6">
    <name type="scientific">Calidris pygmaea</name>
    <name type="common">Spoon-billed sandpiper</name>
    <dbReference type="NCBI Taxonomy" id="425635"/>
    <lineage>
        <taxon>Eukaryota</taxon>
        <taxon>Metazoa</taxon>
        <taxon>Chordata</taxon>
        <taxon>Craniata</taxon>
        <taxon>Vertebrata</taxon>
        <taxon>Euteleostomi</taxon>
        <taxon>Archelosauria</taxon>
        <taxon>Archosauria</taxon>
        <taxon>Dinosauria</taxon>
        <taxon>Saurischia</taxon>
        <taxon>Theropoda</taxon>
        <taxon>Coelurosauria</taxon>
        <taxon>Aves</taxon>
        <taxon>Neognathae</taxon>
        <taxon>Neoaves</taxon>
        <taxon>Charadriiformes</taxon>
        <taxon>Scolopacidae</taxon>
        <taxon>Calidris</taxon>
    </lineage>
</organism>
<dbReference type="GO" id="GO:0019814">
    <property type="term" value="C:immunoglobulin complex"/>
    <property type="evidence" value="ECO:0007669"/>
    <property type="project" value="UniProtKB-KW"/>
</dbReference>
<dbReference type="Ensembl" id="ENSCPGT00000028058.1">
    <property type="protein sequence ID" value="ENSCPGP00000025670.1"/>
    <property type="gene ID" value="ENSCPGG00000017710.1"/>
</dbReference>
<dbReference type="Pfam" id="PF07686">
    <property type="entry name" value="V-set"/>
    <property type="match status" value="1"/>
</dbReference>
<dbReference type="Proteomes" id="UP000694419">
    <property type="component" value="Unplaced"/>
</dbReference>
<accession>A0A8C3KQC6</accession>
<evidence type="ECO:0000313" key="5">
    <source>
        <dbReference type="Ensembl" id="ENSCPGP00000025670.1"/>
    </source>
</evidence>
<dbReference type="PANTHER" id="PTHR23266">
    <property type="entry name" value="IMMUNOGLOBULIN HEAVY CHAIN"/>
    <property type="match status" value="1"/>
</dbReference>
<dbReference type="PROSITE" id="PS50835">
    <property type="entry name" value="IG_LIKE"/>
    <property type="match status" value="1"/>
</dbReference>
<evidence type="ECO:0000313" key="6">
    <source>
        <dbReference type="Proteomes" id="UP000694419"/>
    </source>
</evidence>
<protein>
    <recommendedName>
        <fullName evidence="4">Ig-like domain-containing protein</fullName>
    </recommendedName>
</protein>
<keyword evidence="2" id="KW-1064">Adaptive immunity</keyword>
<dbReference type="InterPro" id="IPR036179">
    <property type="entry name" value="Ig-like_dom_sf"/>
</dbReference>
<keyword evidence="6" id="KW-1185">Reference proteome</keyword>
<sequence length="138" mass="15338">MEHFCPTIDHGLFFLTAAVTGQVALEQHVRELTTLEGTGVTFQCSMSGDDMSDYFMYWYRQGPGGSLEWIYQEGDAYGEGFQVKGRATVSRDNSRSESSLSLHRLRLQDSARYFCAVGTETGNAAELEQKPACYQPSG</sequence>
<dbReference type="SMART" id="SM00406">
    <property type="entry name" value="IGv"/>
    <property type="match status" value="1"/>
</dbReference>
<dbReference type="AlphaFoldDB" id="A0A8C3KQC6"/>
<dbReference type="Gene3D" id="2.60.40.10">
    <property type="entry name" value="Immunoglobulins"/>
    <property type="match status" value="1"/>
</dbReference>
<keyword evidence="1" id="KW-0391">Immunity</keyword>
<name>A0A8C3KQC6_9CHAR</name>
<dbReference type="InterPro" id="IPR050199">
    <property type="entry name" value="IgHV"/>
</dbReference>
<dbReference type="GO" id="GO:0005576">
    <property type="term" value="C:extracellular region"/>
    <property type="evidence" value="ECO:0007669"/>
    <property type="project" value="UniProtKB-ARBA"/>
</dbReference>
<dbReference type="InterPro" id="IPR013106">
    <property type="entry name" value="Ig_V-set"/>
</dbReference>
<dbReference type="SMART" id="SM00409">
    <property type="entry name" value="IG"/>
    <property type="match status" value="1"/>
</dbReference>
<reference evidence="5" key="1">
    <citation type="submission" date="2025-08" db="UniProtKB">
        <authorList>
            <consortium name="Ensembl"/>
        </authorList>
    </citation>
    <scope>IDENTIFICATION</scope>
</reference>
<evidence type="ECO:0000256" key="3">
    <source>
        <dbReference type="ARBA" id="ARBA00043265"/>
    </source>
</evidence>
<evidence type="ECO:0000256" key="1">
    <source>
        <dbReference type="ARBA" id="ARBA00022859"/>
    </source>
</evidence>
<dbReference type="SUPFAM" id="SSF48726">
    <property type="entry name" value="Immunoglobulin"/>
    <property type="match status" value="1"/>
</dbReference>
<dbReference type="InterPro" id="IPR013783">
    <property type="entry name" value="Ig-like_fold"/>
</dbReference>
<dbReference type="InterPro" id="IPR003599">
    <property type="entry name" value="Ig_sub"/>
</dbReference>
<feature type="domain" description="Ig-like" evidence="4">
    <location>
        <begin position="6"/>
        <end position="128"/>
    </location>
</feature>
<evidence type="ECO:0000259" key="4">
    <source>
        <dbReference type="PROSITE" id="PS50835"/>
    </source>
</evidence>
<evidence type="ECO:0000256" key="2">
    <source>
        <dbReference type="ARBA" id="ARBA00023130"/>
    </source>
</evidence>
<dbReference type="CDD" id="cd00099">
    <property type="entry name" value="IgV"/>
    <property type="match status" value="1"/>
</dbReference>
<dbReference type="GO" id="GO:0002250">
    <property type="term" value="P:adaptive immune response"/>
    <property type="evidence" value="ECO:0007669"/>
    <property type="project" value="UniProtKB-KW"/>
</dbReference>
<reference evidence="5" key="2">
    <citation type="submission" date="2025-09" db="UniProtKB">
        <authorList>
            <consortium name="Ensembl"/>
        </authorList>
    </citation>
    <scope>IDENTIFICATION</scope>
</reference>
<proteinExistence type="predicted"/>
<keyword evidence="3" id="KW-1280">Immunoglobulin</keyword>